<dbReference type="SUPFAM" id="SSF143744">
    <property type="entry name" value="GlcG-like"/>
    <property type="match status" value="1"/>
</dbReference>
<dbReference type="InterPro" id="IPR038084">
    <property type="entry name" value="PduO/GlcC-like_sf"/>
</dbReference>
<evidence type="ECO:0000313" key="1">
    <source>
        <dbReference type="EMBL" id="MDA7424081.1"/>
    </source>
</evidence>
<proteinExistence type="predicted"/>
<dbReference type="InterPro" id="IPR005624">
    <property type="entry name" value="PduO/GlcC-like"/>
</dbReference>
<dbReference type="Gene3D" id="3.30.450.150">
    <property type="entry name" value="Haem-degrading domain"/>
    <property type="match status" value="1"/>
</dbReference>
<gene>
    <name evidence="1" type="ORF">PFY00_05040</name>
</gene>
<keyword evidence="2" id="KW-1185">Reference proteome</keyword>
<dbReference type="PANTHER" id="PTHR34309">
    <property type="entry name" value="SLR1406 PROTEIN"/>
    <property type="match status" value="1"/>
</dbReference>
<accession>A0ABT4XQ69</accession>
<dbReference type="InterPro" id="IPR052517">
    <property type="entry name" value="GlcG_carb_metab_protein"/>
</dbReference>
<reference evidence="1 2" key="1">
    <citation type="submission" date="2023-01" db="EMBL/GenBank/DDBJ databases">
        <title>Thalassococcus onchidii sp. nov., isolated from a marine invertebrate from the South China Sea.</title>
        <authorList>
            <person name="Xu S."/>
            <person name="Liu Z."/>
            <person name="Xu Y."/>
        </authorList>
    </citation>
    <scope>NUCLEOTIDE SEQUENCE [LARGE SCALE GENOMIC DNA]</scope>
    <source>
        <strain evidence="1 2">KCTC 32084</strain>
    </source>
</reference>
<sequence length="141" mass="14248">MNFVVETRSLTHTGVLAMLQAAVAKAEDIGQPQCIVIVDASGEPLGEIRMCRSKFLSRRSALSKARTAASIGAPSDAIPEHVRDQIAAATQGQVTGLGGGLPIIVEGVLVGGIGVGSGSPEQDIAVARAALAVVGANGHEN</sequence>
<dbReference type="EMBL" id="JAQIOY010000001">
    <property type="protein sequence ID" value="MDA7424081.1"/>
    <property type="molecule type" value="Genomic_DNA"/>
</dbReference>
<dbReference type="Proteomes" id="UP001210720">
    <property type="component" value="Unassembled WGS sequence"/>
</dbReference>
<dbReference type="RefSeq" id="WP_271431408.1">
    <property type="nucleotide sequence ID" value="NZ_JAQIOY010000001.1"/>
</dbReference>
<evidence type="ECO:0000313" key="2">
    <source>
        <dbReference type="Proteomes" id="UP001210720"/>
    </source>
</evidence>
<comment type="caution">
    <text evidence="1">The sequence shown here is derived from an EMBL/GenBank/DDBJ whole genome shotgun (WGS) entry which is preliminary data.</text>
</comment>
<name>A0ABT4XQ69_9RHOB</name>
<organism evidence="1 2">
    <name type="scientific">Thalassococcus lentus</name>
    <dbReference type="NCBI Taxonomy" id="1210524"/>
    <lineage>
        <taxon>Bacteria</taxon>
        <taxon>Pseudomonadati</taxon>
        <taxon>Pseudomonadota</taxon>
        <taxon>Alphaproteobacteria</taxon>
        <taxon>Rhodobacterales</taxon>
        <taxon>Roseobacteraceae</taxon>
        <taxon>Thalassococcus</taxon>
    </lineage>
</organism>
<dbReference type="PANTHER" id="PTHR34309:SF1">
    <property type="entry name" value="PROTEIN GLCG"/>
    <property type="match status" value="1"/>
</dbReference>
<protein>
    <submittedName>
        <fullName evidence="1">Heme-binding protein</fullName>
    </submittedName>
</protein>
<dbReference type="Pfam" id="PF03928">
    <property type="entry name" value="HbpS-like"/>
    <property type="match status" value="1"/>
</dbReference>